<dbReference type="Proteomes" id="UP000214646">
    <property type="component" value="Unassembled WGS sequence"/>
</dbReference>
<gene>
    <name evidence="2" type="ORF">FRUB_06274</name>
</gene>
<dbReference type="EMBL" id="NIDE01000011">
    <property type="protein sequence ID" value="OWK39192.1"/>
    <property type="molecule type" value="Genomic_DNA"/>
</dbReference>
<keyword evidence="3" id="KW-1185">Reference proteome</keyword>
<comment type="caution">
    <text evidence="2">The sequence shown here is derived from an EMBL/GenBank/DDBJ whole genome shotgun (WGS) entry which is preliminary data.</text>
</comment>
<organism evidence="2 3">
    <name type="scientific">Fimbriiglobus ruber</name>
    <dbReference type="NCBI Taxonomy" id="1908690"/>
    <lineage>
        <taxon>Bacteria</taxon>
        <taxon>Pseudomonadati</taxon>
        <taxon>Planctomycetota</taxon>
        <taxon>Planctomycetia</taxon>
        <taxon>Gemmatales</taxon>
        <taxon>Gemmataceae</taxon>
        <taxon>Fimbriiglobus</taxon>
    </lineage>
</organism>
<dbReference type="GO" id="GO:0003676">
    <property type="term" value="F:nucleic acid binding"/>
    <property type="evidence" value="ECO:0007669"/>
    <property type="project" value="InterPro"/>
</dbReference>
<evidence type="ECO:0000259" key="1">
    <source>
        <dbReference type="Pfam" id="PF13358"/>
    </source>
</evidence>
<dbReference type="InterPro" id="IPR036397">
    <property type="entry name" value="RNaseH_sf"/>
</dbReference>
<dbReference type="AlphaFoldDB" id="A0A225DCH9"/>
<dbReference type="Pfam" id="PF13358">
    <property type="entry name" value="DDE_3"/>
    <property type="match status" value="1"/>
</dbReference>
<name>A0A225DCH9_9BACT</name>
<reference evidence="3" key="1">
    <citation type="submission" date="2017-06" db="EMBL/GenBank/DDBJ databases">
        <title>Genome analysis of Fimbriiglobus ruber SP5, the first member of the order Planctomycetales with confirmed chitinolytic capability.</title>
        <authorList>
            <person name="Ravin N.V."/>
            <person name="Rakitin A.L."/>
            <person name="Ivanova A.A."/>
            <person name="Beletsky A.V."/>
            <person name="Kulichevskaya I.S."/>
            <person name="Mardanov A.V."/>
            <person name="Dedysh S.N."/>
        </authorList>
    </citation>
    <scope>NUCLEOTIDE SEQUENCE [LARGE SCALE GENOMIC DNA]</scope>
    <source>
        <strain evidence="3">SP5</strain>
    </source>
</reference>
<evidence type="ECO:0000313" key="2">
    <source>
        <dbReference type="EMBL" id="OWK39192.1"/>
    </source>
</evidence>
<evidence type="ECO:0000313" key="3">
    <source>
        <dbReference type="Proteomes" id="UP000214646"/>
    </source>
</evidence>
<feature type="domain" description="Tc1-like transposase DDE" evidence="1">
    <location>
        <begin position="1"/>
        <end position="102"/>
    </location>
</feature>
<proteinExistence type="predicted"/>
<dbReference type="Gene3D" id="3.30.420.10">
    <property type="entry name" value="Ribonuclease H-like superfamily/Ribonuclease H"/>
    <property type="match status" value="1"/>
</dbReference>
<accession>A0A225DCH9</accession>
<dbReference type="InterPro" id="IPR038717">
    <property type="entry name" value="Tc1-like_DDE_dom"/>
</dbReference>
<protein>
    <submittedName>
        <fullName evidence="2">Mobile element protein</fullName>
    </submittedName>
</protein>
<sequence length="142" mass="15703">MLGAWNAVTHDLVSITTDATVSAETMCALLGKIAALGLTGPITLVLDNARYQHCELVETLAARLSIHLEFLPSYSPNLNLIERLWKFIKKDVLDGRHYATFEGFRGAIDGCLAKISTKHREKLKSLMTHNFQTFDPASFLAA</sequence>